<dbReference type="PANTHER" id="PTHR34415:SF1">
    <property type="entry name" value="INTEGRASE CATALYTIC DOMAIN-CONTAINING PROTEIN"/>
    <property type="match status" value="1"/>
</dbReference>
<dbReference type="InterPro" id="IPR057191">
    <property type="entry name" value="DUF7869"/>
</dbReference>
<sequence length="512" mass="60362">MSSTHILFDNSLSIYVEIISNDQTEQYSDNLENLEKLNESIILDETILNKEQINKFKQIYLKNKIENIDDDDSIQQIKPNLNNKDKEAQYIKLQTIICCNEKSFLIIYGIGEKYWRNIRSHFIQYGISPRIHKLTRKISNFAISFDTILKILIFIINYANIHGLPFPDNQDQNLHYTTFWHIWNKYIPEIKFLSPRSDLCFKCKQMRFNSKYWTDQESELNKLYTSYKIRITAFSNSLNFTQPNEPNSLNIKNHKLWNYAEQIKLPYLSQQERNIYFKSLYNIQLFGICEDAFPIQRNYLIKEAESIGKNNCAGQNKNNAMIIYLAWRVVCGLHTKITCSFMVVGHTKFSPDGFFGLLKLKLRKSEVDNPNDLVKVVKNSTNGGFNQAQTIFDKNKNRIVHFYNWTEFLSKFFKPSPNILKYHNFILHKNNIGNVEVKIAIDETNQTINIMKSNTKITGFPEEIFPTGLTAERQWYLYEQVLQHIKDPQKKDEYCPLPNIPKPKKINYLIKI</sequence>
<dbReference type="STRING" id="44941.A0A397VF39"/>
<proteinExistence type="predicted"/>
<protein>
    <recommendedName>
        <fullName evidence="1">DUF7869 domain-containing protein</fullName>
    </recommendedName>
</protein>
<gene>
    <name evidence="2" type="ORF">C2G38_2180457</name>
</gene>
<accession>A0A397VF39</accession>
<keyword evidence="3" id="KW-1185">Reference proteome</keyword>
<dbReference type="Pfam" id="PF25273">
    <property type="entry name" value="DUF7869"/>
    <property type="match status" value="1"/>
</dbReference>
<comment type="caution">
    <text evidence="2">The sequence shown here is derived from an EMBL/GenBank/DDBJ whole genome shotgun (WGS) entry which is preliminary data.</text>
</comment>
<evidence type="ECO:0000313" key="2">
    <source>
        <dbReference type="EMBL" id="RIB19947.1"/>
    </source>
</evidence>
<name>A0A397VF39_9GLOM</name>
<evidence type="ECO:0000313" key="3">
    <source>
        <dbReference type="Proteomes" id="UP000266673"/>
    </source>
</evidence>
<reference evidence="2 3" key="1">
    <citation type="submission" date="2018-06" db="EMBL/GenBank/DDBJ databases">
        <title>Comparative genomics reveals the genomic features of Rhizophagus irregularis, R. cerebriforme, R. diaphanum and Gigaspora rosea, and their symbiotic lifestyle signature.</title>
        <authorList>
            <person name="Morin E."/>
            <person name="San Clemente H."/>
            <person name="Chen E.C.H."/>
            <person name="De La Providencia I."/>
            <person name="Hainaut M."/>
            <person name="Kuo A."/>
            <person name="Kohler A."/>
            <person name="Murat C."/>
            <person name="Tang N."/>
            <person name="Roy S."/>
            <person name="Loubradou J."/>
            <person name="Henrissat B."/>
            <person name="Grigoriev I.V."/>
            <person name="Corradi N."/>
            <person name="Roux C."/>
            <person name="Martin F.M."/>
        </authorList>
    </citation>
    <scope>NUCLEOTIDE SEQUENCE [LARGE SCALE GENOMIC DNA]</scope>
    <source>
        <strain evidence="2 3">DAOM 194757</strain>
    </source>
</reference>
<dbReference type="OrthoDB" id="2418329at2759"/>
<dbReference type="PANTHER" id="PTHR34415">
    <property type="entry name" value="INTEGRASE CATALYTIC DOMAIN-CONTAINING PROTEIN"/>
    <property type="match status" value="1"/>
</dbReference>
<evidence type="ECO:0000259" key="1">
    <source>
        <dbReference type="Pfam" id="PF25273"/>
    </source>
</evidence>
<dbReference type="EMBL" id="QKWP01000443">
    <property type="protein sequence ID" value="RIB19947.1"/>
    <property type="molecule type" value="Genomic_DNA"/>
</dbReference>
<feature type="domain" description="DUF7869" evidence="1">
    <location>
        <begin position="310"/>
        <end position="438"/>
    </location>
</feature>
<dbReference type="AlphaFoldDB" id="A0A397VF39"/>
<dbReference type="Proteomes" id="UP000266673">
    <property type="component" value="Unassembled WGS sequence"/>
</dbReference>
<organism evidence="2 3">
    <name type="scientific">Gigaspora rosea</name>
    <dbReference type="NCBI Taxonomy" id="44941"/>
    <lineage>
        <taxon>Eukaryota</taxon>
        <taxon>Fungi</taxon>
        <taxon>Fungi incertae sedis</taxon>
        <taxon>Mucoromycota</taxon>
        <taxon>Glomeromycotina</taxon>
        <taxon>Glomeromycetes</taxon>
        <taxon>Diversisporales</taxon>
        <taxon>Gigasporaceae</taxon>
        <taxon>Gigaspora</taxon>
    </lineage>
</organism>